<keyword evidence="3" id="KW-1185">Reference proteome</keyword>
<evidence type="ECO:0000313" key="3">
    <source>
        <dbReference type="Proteomes" id="UP001163046"/>
    </source>
</evidence>
<dbReference type="AlphaFoldDB" id="A0A9X0D0V6"/>
<proteinExistence type="predicted"/>
<feature type="compositionally biased region" description="Basic residues" evidence="1">
    <location>
        <begin position="94"/>
        <end position="109"/>
    </location>
</feature>
<dbReference type="Proteomes" id="UP001163046">
    <property type="component" value="Unassembled WGS sequence"/>
</dbReference>
<evidence type="ECO:0000256" key="1">
    <source>
        <dbReference type="SAM" id="MobiDB-lite"/>
    </source>
</evidence>
<name>A0A9X0D0V6_9CNID</name>
<feature type="compositionally biased region" description="Basic residues" evidence="1">
    <location>
        <begin position="122"/>
        <end position="141"/>
    </location>
</feature>
<gene>
    <name evidence="2" type="primary">NOL12</name>
    <name evidence="2" type="ORF">OS493_033974</name>
</gene>
<reference evidence="2" key="1">
    <citation type="submission" date="2023-01" db="EMBL/GenBank/DDBJ databases">
        <title>Genome assembly of the deep-sea coral Lophelia pertusa.</title>
        <authorList>
            <person name="Herrera S."/>
            <person name="Cordes E."/>
        </authorList>
    </citation>
    <scope>NUCLEOTIDE SEQUENCE</scope>
    <source>
        <strain evidence="2">USNM1676648</strain>
        <tissue evidence="2">Polyp</tissue>
    </source>
</reference>
<sequence>MADQMEKHRKELEALESDDENEEEAVTSVDATYDHPEHVVTVTTISDVNLDTEKFACIGPNRGLMETVKLQPDTSLSEKQNNNPPAKGIEKSKFKQQKTHKKFKRKRINKKTDQQQDGQSGKSKKRKQIHPHGKSKHFKKS</sequence>
<evidence type="ECO:0000313" key="2">
    <source>
        <dbReference type="EMBL" id="KAJ7382616.1"/>
    </source>
</evidence>
<feature type="compositionally biased region" description="Acidic residues" evidence="1">
    <location>
        <begin position="14"/>
        <end position="25"/>
    </location>
</feature>
<comment type="caution">
    <text evidence="2">The sequence shown here is derived from an EMBL/GenBank/DDBJ whole genome shotgun (WGS) entry which is preliminary data.</text>
</comment>
<dbReference type="EMBL" id="MU825919">
    <property type="protein sequence ID" value="KAJ7382616.1"/>
    <property type="molecule type" value="Genomic_DNA"/>
</dbReference>
<organism evidence="2 3">
    <name type="scientific">Desmophyllum pertusum</name>
    <dbReference type="NCBI Taxonomy" id="174260"/>
    <lineage>
        <taxon>Eukaryota</taxon>
        <taxon>Metazoa</taxon>
        <taxon>Cnidaria</taxon>
        <taxon>Anthozoa</taxon>
        <taxon>Hexacorallia</taxon>
        <taxon>Scleractinia</taxon>
        <taxon>Caryophylliina</taxon>
        <taxon>Caryophylliidae</taxon>
        <taxon>Desmophyllum</taxon>
    </lineage>
</organism>
<accession>A0A9X0D0V6</accession>
<feature type="region of interest" description="Disordered" evidence="1">
    <location>
        <begin position="59"/>
        <end position="141"/>
    </location>
</feature>
<feature type="compositionally biased region" description="Polar residues" evidence="1">
    <location>
        <begin position="72"/>
        <end position="84"/>
    </location>
</feature>
<feature type="region of interest" description="Disordered" evidence="1">
    <location>
        <begin position="1"/>
        <end position="37"/>
    </location>
</feature>
<feature type="compositionally biased region" description="Basic and acidic residues" evidence="1">
    <location>
        <begin position="1"/>
        <end position="13"/>
    </location>
</feature>
<dbReference type="OrthoDB" id="551633at2759"/>
<protein>
    <submittedName>
        <fullName evidence="2">rRNA binding</fullName>
    </submittedName>
</protein>